<name>A0A504UW73_9HYPH</name>
<dbReference type="Gene3D" id="3.90.226.10">
    <property type="entry name" value="2-enoyl-CoA Hydratase, Chain A, domain 1"/>
    <property type="match status" value="1"/>
</dbReference>
<dbReference type="SUPFAM" id="SSF52096">
    <property type="entry name" value="ClpP/crotonase"/>
    <property type="match status" value="1"/>
</dbReference>
<dbReference type="GO" id="GO:0006635">
    <property type="term" value="P:fatty acid beta-oxidation"/>
    <property type="evidence" value="ECO:0007669"/>
    <property type="project" value="TreeGrafter"/>
</dbReference>
<dbReference type="EMBL" id="VFYP01000001">
    <property type="protein sequence ID" value="TPP11001.1"/>
    <property type="molecule type" value="Genomic_DNA"/>
</dbReference>
<dbReference type="InterPro" id="IPR001753">
    <property type="entry name" value="Enoyl-CoA_hydra/iso"/>
</dbReference>
<dbReference type="Proteomes" id="UP000316429">
    <property type="component" value="Unassembled WGS sequence"/>
</dbReference>
<evidence type="ECO:0000313" key="4">
    <source>
        <dbReference type="Proteomes" id="UP000316429"/>
    </source>
</evidence>
<dbReference type="AlphaFoldDB" id="A0A504UW73"/>
<dbReference type="PANTHER" id="PTHR11941:SF54">
    <property type="entry name" value="ENOYL-COA HYDRATASE, MITOCHONDRIAL"/>
    <property type="match status" value="1"/>
</dbReference>
<dbReference type="CDD" id="cd06558">
    <property type="entry name" value="crotonase-like"/>
    <property type="match status" value="1"/>
</dbReference>
<dbReference type="PANTHER" id="PTHR11941">
    <property type="entry name" value="ENOYL-COA HYDRATASE-RELATED"/>
    <property type="match status" value="1"/>
</dbReference>
<dbReference type="Gene3D" id="1.10.12.10">
    <property type="entry name" value="Lyase 2-enoyl-coa Hydratase, Chain A, domain 2"/>
    <property type="match status" value="1"/>
</dbReference>
<keyword evidence="4" id="KW-1185">Reference proteome</keyword>
<dbReference type="OrthoDB" id="9810797at2"/>
<organism evidence="3 4">
    <name type="scientific">Rhizobium glycinendophyticum</name>
    <dbReference type="NCBI Taxonomy" id="2589807"/>
    <lineage>
        <taxon>Bacteria</taxon>
        <taxon>Pseudomonadati</taxon>
        <taxon>Pseudomonadota</taxon>
        <taxon>Alphaproteobacteria</taxon>
        <taxon>Hyphomicrobiales</taxon>
        <taxon>Rhizobiaceae</taxon>
        <taxon>Rhizobium/Agrobacterium group</taxon>
        <taxon>Rhizobium</taxon>
    </lineage>
</organism>
<keyword evidence="2" id="KW-0456">Lyase</keyword>
<comment type="caution">
    <text evidence="3">The sequence shown here is derived from an EMBL/GenBank/DDBJ whole genome shotgun (WGS) entry which is preliminary data.</text>
</comment>
<evidence type="ECO:0000256" key="2">
    <source>
        <dbReference type="ARBA" id="ARBA00023239"/>
    </source>
</evidence>
<gene>
    <name evidence="3" type="ORF">FJQ55_09265</name>
</gene>
<dbReference type="InterPro" id="IPR029045">
    <property type="entry name" value="ClpP/crotonase-like_dom_sf"/>
</dbReference>
<evidence type="ECO:0000313" key="3">
    <source>
        <dbReference type="EMBL" id="TPP11001.1"/>
    </source>
</evidence>
<evidence type="ECO:0000256" key="1">
    <source>
        <dbReference type="ARBA" id="ARBA00005254"/>
    </source>
</evidence>
<dbReference type="GO" id="GO:0016829">
    <property type="term" value="F:lyase activity"/>
    <property type="evidence" value="ECO:0007669"/>
    <property type="project" value="UniProtKB-KW"/>
</dbReference>
<proteinExistence type="inferred from homology"/>
<accession>A0A504UW73</accession>
<dbReference type="InterPro" id="IPR014748">
    <property type="entry name" value="Enoyl-CoA_hydra_C"/>
</dbReference>
<comment type="similarity">
    <text evidence="1">Belongs to the enoyl-CoA hydratase/isomerase family.</text>
</comment>
<reference evidence="3 4" key="1">
    <citation type="submission" date="2019-06" db="EMBL/GenBank/DDBJ databases">
        <title>Rhizobium sp. CL12 isolated from roots of soybean.</title>
        <authorList>
            <person name="Wang C."/>
        </authorList>
    </citation>
    <scope>NUCLEOTIDE SEQUENCE [LARGE SCALE GENOMIC DNA]</scope>
    <source>
        <strain evidence="3 4">CL12</strain>
    </source>
</reference>
<sequence>MKQSRAFANGQIEATSAARVGLMQIVNPTRKNAITAAMWRAIPEAVHWLHVEAQVRVILLRGAGAKDFSAGADISEFTELRKDAATARVYEASNSRAFAAIREAPVPVIAAISGICYGGGFGLAAAADLRIATEDAVFAVPAARLGLAYPADAVQDFVRGLGSQMARRALFTGASLTAKELHACGFLSEITSADALEAQTLTLAEAIAQNAPLSLRASKLAIRAVELSDEDMLREAEILGAQTFDSDDYAEGRAAFAERRRPVFTGK</sequence>
<dbReference type="RefSeq" id="WP_140827375.1">
    <property type="nucleotide sequence ID" value="NZ_VFYP01000001.1"/>
</dbReference>
<protein>
    <submittedName>
        <fullName evidence="3">Enoyl-CoA hydratase</fullName>
    </submittedName>
</protein>
<dbReference type="Pfam" id="PF00378">
    <property type="entry name" value="ECH_1"/>
    <property type="match status" value="1"/>
</dbReference>